<comment type="function">
    <text evidence="7 8">Key enzyme in folate metabolism. Catalyzes an essential reaction for de novo glycine and purine synthesis, and for DNA precursor synthesis.</text>
</comment>
<evidence type="ECO:0000259" key="9">
    <source>
        <dbReference type="PROSITE" id="PS51330"/>
    </source>
</evidence>
<evidence type="ECO:0000256" key="6">
    <source>
        <dbReference type="ARBA" id="ARBA00023002"/>
    </source>
</evidence>
<dbReference type="PIRSF" id="PIRSF000194">
    <property type="entry name" value="DHFR"/>
    <property type="match status" value="1"/>
</dbReference>
<comment type="catalytic activity">
    <reaction evidence="8">
        <text>(6S)-5,6,7,8-tetrahydrofolate + NADP(+) = 7,8-dihydrofolate + NADPH + H(+)</text>
        <dbReference type="Rhea" id="RHEA:15009"/>
        <dbReference type="ChEBI" id="CHEBI:15378"/>
        <dbReference type="ChEBI" id="CHEBI:57451"/>
        <dbReference type="ChEBI" id="CHEBI:57453"/>
        <dbReference type="ChEBI" id="CHEBI:57783"/>
        <dbReference type="ChEBI" id="CHEBI:58349"/>
        <dbReference type="EC" id="1.5.1.3"/>
    </reaction>
</comment>
<evidence type="ECO:0000313" key="11">
    <source>
        <dbReference type="Proteomes" id="UP001165367"/>
    </source>
</evidence>
<dbReference type="SUPFAM" id="SSF53597">
    <property type="entry name" value="Dihydrofolate reductase-like"/>
    <property type="match status" value="1"/>
</dbReference>
<proteinExistence type="inferred from homology"/>
<evidence type="ECO:0000256" key="1">
    <source>
        <dbReference type="ARBA" id="ARBA00004903"/>
    </source>
</evidence>
<evidence type="ECO:0000256" key="7">
    <source>
        <dbReference type="ARBA" id="ARBA00025067"/>
    </source>
</evidence>
<keyword evidence="5 8" id="KW-0521">NADP</keyword>
<evidence type="ECO:0000313" key="10">
    <source>
        <dbReference type="EMBL" id="MCG2617250.1"/>
    </source>
</evidence>
<evidence type="ECO:0000256" key="4">
    <source>
        <dbReference type="ARBA" id="ARBA00022563"/>
    </source>
</evidence>
<comment type="pathway">
    <text evidence="1 8">Cofactor biosynthesis; tetrahydrofolate biosynthesis; 5,6,7,8-tetrahydrofolate from 7,8-dihydrofolate: step 1/1.</text>
</comment>
<accession>A0ABS9KY59</accession>
<dbReference type="InterPro" id="IPR001796">
    <property type="entry name" value="DHFR_dom"/>
</dbReference>
<sequence>MILTLVVAAARNNVIGKDNQLLWRLPNDTRYFKNVTWGMPVVMGRKTFESLGKPLAGRTNIVLTRNGSWKAEGVTTVKTMDDAVFLAKQMDVKELMVIGGGEIYKMVMPKANRIHLTRVEAEPEGDAWFPEIDSLLWKMVREEKFPADEKHQYAYSFQVWERR</sequence>
<evidence type="ECO:0000256" key="3">
    <source>
        <dbReference type="ARBA" id="ARBA00012856"/>
    </source>
</evidence>
<protein>
    <recommendedName>
        <fullName evidence="3 8">Dihydrofolate reductase</fullName>
        <ecNumber evidence="3 8">1.5.1.3</ecNumber>
    </recommendedName>
</protein>
<dbReference type="Gene3D" id="3.40.430.10">
    <property type="entry name" value="Dihydrofolate Reductase, subunit A"/>
    <property type="match status" value="1"/>
</dbReference>
<dbReference type="PROSITE" id="PS51330">
    <property type="entry name" value="DHFR_2"/>
    <property type="match status" value="1"/>
</dbReference>
<dbReference type="Proteomes" id="UP001165367">
    <property type="component" value="Unassembled WGS sequence"/>
</dbReference>
<keyword evidence="11" id="KW-1185">Reference proteome</keyword>
<dbReference type="PRINTS" id="PR00070">
    <property type="entry name" value="DHFR"/>
</dbReference>
<dbReference type="CDD" id="cd00209">
    <property type="entry name" value="DHFR"/>
    <property type="match status" value="1"/>
</dbReference>
<keyword evidence="4 8" id="KW-0554">One-carbon metabolism</keyword>
<dbReference type="Pfam" id="PF00186">
    <property type="entry name" value="DHFR_1"/>
    <property type="match status" value="1"/>
</dbReference>
<keyword evidence="6 8" id="KW-0560">Oxidoreductase</keyword>
<reference evidence="10" key="1">
    <citation type="submission" date="2022-01" db="EMBL/GenBank/DDBJ databases">
        <authorList>
            <person name="Jo J.-H."/>
            <person name="Im W.-T."/>
        </authorList>
    </citation>
    <scope>NUCLEOTIDE SEQUENCE</scope>
    <source>
        <strain evidence="10">NA20</strain>
    </source>
</reference>
<dbReference type="PANTHER" id="PTHR48069:SF3">
    <property type="entry name" value="DIHYDROFOLATE REDUCTASE"/>
    <property type="match status" value="1"/>
</dbReference>
<comment type="similarity">
    <text evidence="2 8">Belongs to the dihydrofolate reductase family.</text>
</comment>
<dbReference type="EMBL" id="JAKLTR010000019">
    <property type="protein sequence ID" value="MCG2617250.1"/>
    <property type="molecule type" value="Genomic_DNA"/>
</dbReference>
<dbReference type="InterPro" id="IPR024072">
    <property type="entry name" value="DHFR-like_dom_sf"/>
</dbReference>
<organism evidence="10 11">
    <name type="scientific">Terrimonas ginsenosidimutans</name>
    <dbReference type="NCBI Taxonomy" id="2908004"/>
    <lineage>
        <taxon>Bacteria</taxon>
        <taxon>Pseudomonadati</taxon>
        <taxon>Bacteroidota</taxon>
        <taxon>Chitinophagia</taxon>
        <taxon>Chitinophagales</taxon>
        <taxon>Chitinophagaceae</taxon>
        <taxon>Terrimonas</taxon>
    </lineage>
</organism>
<feature type="domain" description="DHFR" evidence="9">
    <location>
        <begin position="2"/>
        <end position="162"/>
    </location>
</feature>
<gene>
    <name evidence="10" type="ORF">LZZ85_23340</name>
</gene>
<dbReference type="RefSeq" id="WP_237875829.1">
    <property type="nucleotide sequence ID" value="NZ_JAKLTR010000019.1"/>
</dbReference>
<dbReference type="EC" id="1.5.1.3" evidence="3 8"/>
<evidence type="ECO:0000256" key="5">
    <source>
        <dbReference type="ARBA" id="ARBA00022857"/>
    </source>
</evidence>
<dbReference type="PANTHER" id="PTHR48069">
    <property type="entry name" value="DIHYDROFOLATE REDUCTASE"/>
    <property type="match status" value="1"/>
</dbReference>
<evidence type="ECO:0000256" key="8">
    <source>
        <dbReference type="PIRNR" id="PIRNR000194"/>
    </source>
</evidence>
<evidence type="ECO:0000256" key="2">
    <source>
        <dbReference type="ARBA" id="ARBA00009539"/>
    </source>
</evidence>
<name>A0ABS9KY59_9BACT</name>
<dbReference type="InterPro" id="IPR012259">
    <property type="entry name" value="DHFR"/>
</dbReference>
<comment type="caution">
    <text evidence="10">The sequence shown here is derived from an EMBL/GenBank/DDBJ whole genome shotgun (WGS) entry which is preliminary data.</text>
</comment>